<feature type="signal peptide" evidence="2">
    <location>
        <begin position="1"/>
        <end position="20"/>
    </location>
</feature>
<dbReference type="GO" id="GO:0016787">
    <property type="term" value="F:hydrolase activity"/>
    <property type="evidence" value="ECO:0007669"/>
    <property type="project" value="UniProtKB-KW"/>
</dbReference>
<keyword evidence="2" id="KW-0732">Signal</keyword>
<accession>A0ABS1BK23</accession>
<evidence type="ECO:0000313" key="5">
    <source>
        <dbReference type="Proteomes" id="UP000660024"/>
    </source>
</evidence>
<keyword evidence="1 4" id="KW-0378">Hydrolase</keyword>
<dbReference type="InterPro" id="IPR050300">
    <property type="entry name" value="GDXG_lipolytic_enzyme"/>
</dbReference>
<dbReference type="PANTHER" id="PTHR48081:SF13">
    <property type="entry name" value="ALPHA_BETA HYDROLASE"/>
    <property type="match status" value="1"/>
</dbReference>
<keyword evidence="5" id="KW-1185">Reference proteome</keyword>
<comment type="caution">
    <text evidence="4">The sequence shown here is derived from an EMBL/GenBank/DDBJ whole genome shotgun (WGS) entry which is preliminary data.</text>
</comment>
<dbReference type="InterPro" id="IPR049492">
    <property type="entry name" value="BD-FAE-like_dom"/>
</dbReference>
<evidence type="ECO:0000313" key="4">
    <source>
        <dbReference type="EMBL" id="MBK0383091.1"/>
    </source>
</evidence>
<dbReference type="RefSeq" id="WP_200585903.1">
    <property type="nucleotide sequence ID" value="NZ_JAEHFY010000011.1"/>
</dbReference>
<feature type="chain" id="PRO_5045401628" evidence="2">
    <location>
        <begin position="21"/>
        <end position="315"/>
    </location>
</feature>
<gene>
    <name evidence="4" type="ORF">I5M32_08980</name>
</gene>
<dbReference type="PANTHER" id="PTHR48081">
    <property type="entry name" value="AB HYDROLASE SUPERFAMILY PROTEIN C4A8.06C"/>
    <property type="match status" value="1"/>
</dbReference>
<sequence>MRYKILLLILLFVDVFQAHSQFKRDTSFTTYSAFTKEKKHYPEIEIAKLPLAKNTLEKLNIPYKNLGYRKLNLDITYPKKEKKGGYPVVILLFGGGWKSGDKSMCNPQARFLADNGYVAVSVEYRLSPESKYPAAVLDVKEAIRWVRLHAKEYNIDPYHIAVLGRSAGGQLAALIGSTGGDKKYQSGQNLFLSDDVQAVVDIDGILAFHHPESLEGEAASEWLGGTYQEKPAVWDQASALNNVSSQTPPILFINSSNPRFHAGRDDMIKKLNELNIYSEVHEIPNTPHPFWLFNPWFNETNNFTLKFLDKVFKED</sequence>
<reference evidence="4 5" key="1">
    <citation type="submission" date="2020-12" db="EMBL/GenBank/DDBJ databases">
        <title>Bacterial novel species Pedobacter sp. SD-b isolated from soil.</title>
        <authorList>
            <person name="Jung H.-Y."/>
        </authorList>
    </citation>
    <scope>NUCLEOTIDE SEQUENCE [LARGE SCALE GENOMIC DNA]</scope>
    <source>
        <strain evidence="4 5">SD-b</strain>
    </source>
</reference>
<dbReference type="EMBL" id="JAEHFY010000011">
    <property type="protein sequence ID" value="MBK0383091.1"/>
    <property type="molecule type" value="Genomic_DNA"/>
</dbReference>
<dbReference type="InterPro" id="IPR029058">
    <property type="entry name" value="AB_hydrolase_fold"/>
</dbReference>
<feature type="domain" description="BD-FAE-like" evidence="3">
    <location>
        <begin position="73"/>
        <end position="256"/>
    </location>
</feature>
<dbReference type="Proteomes" id="UP000660024">
    <property type="component" value="Unassembled WGS sequence"/>
</dbReference>
<protein>
    <submittedName>
        <fullName evidence="4">Alpha/beta hydrolase</fullName>
    </submittedName>
</protein>
<dbReference type="SUPFAM" id="SSF53474">
    <property type="entry name" value="alpha/beta-Hydrolases"/>
    <property type="match status" value="1"/>
</dbReference>
<evidence type="ECO:0000256" key="1">
    <source>
        <dbReference type="ARBA" id="ARBA00022801"/>
    </source>
</evidence>
<dbReference type="Gene3D" id="3.40.50.1820">
    <property type="entry name" value="alpha/beta hydrolase"/>
    <property type="match status" value="1"/>
</dbReference>
<name>A0ABS1BK23_9SPHI</name>
<evidence type="ECO:0000256" key="2">
    <source>
        <dbReference type="SAM" id="SignalP"/>
    </source>
</evidence>
<proteinExistence type="predicted"/>
<evidence type="ECO:0000259" key="3">
    <source>
        <dbReference type="Pfam" id="PF20434"/>
    </source>
</evidence>
<dbReference type="Pfam" id="PF20434">
    <property type="entry name" value="BD-FAE"/>
    <property type="match status" value="1"/>
</dbReference>
<organism evidence="4 5">
    <name type="scientific">Pedobacter segetis</name>
    <dbReference type="NCBI Taxonomy" id="2793069"/>
    <lineage>
        <taxon>Bacteria</taxon>
        <taxon>Pseudomonadati</taxon>
        <taxon>Bacteroidota</taxon>
        <taxon>Sphingobacteriia</taxon>
        <taxon>Sphingobacteriales</taxon>
        <taxon>Sphingobacteriaceae</taxon>
        <taxon>Pedobacter</taxon>
    </lineage>
</organism>